<comment type="similarity">
    <text evidence="13">Belongs to the RING-type zinc finger family. ATL subfamily.</text>
</comment>
<evidence type="ECO:0000256" key="8">
    <source>
        <dbReference type="ARBA" id="ARBA00022771"/>
    </source>
</evidence>
<protein>
    <recommendedName>
        <fullName evidence="4">RING-type E3 ubiquitin transferase</fullName>
        <ecNumber evidence="4">2.3.2.27</ecNumber>
    </recommendedName>
</protein>
<dbReference type="EMBL" id="SMMG02000007">
    <property type="protein sequence ID" value="KAA3467656.1"/>
    <property type="molecule type" value="Genomic_DNA"/>
</dbReference>
<organism evidence="17 18">
    <name type="scientific">Gossypium australe</name>
    <dbReference type="NCBI Taxonomy" id="47621"/>
    <lineage>
        <taxon>Eukaryota</taxon>
        <taxon>Viridiplantae</taxon>
        <taxon>Streptophyta</taxon>
        <taxon>Embryophyta</taxon>
        <taxon>Tracheophyta</taxon>
        <taxon>Spermatophyta</taxon>
        <taxon>Magnoliopsida</taxon>
        <taxon>eudicotyledons</taxon>
        <taxon>Gunneridae</taxon>
        <taxon>Pentapetalae</taxon>
        <taxon>rosids</taxon>
        <taxon>malvids</taxon>
        <taxon>Malvales</taxon>
        <taxon>Malvaceae</taxon>
        <taxon>Malvoideae</taxon>
        <taxon>Gossypium</taxon>
    </lineage>
</organism>
<keyword evidence="9" id="KW-0833">Ubl conjugation pathway</keyword>
<dbReference type="GO" id="GO:0061630">
    <property type="term" value="F:ubiquitin protein ligase activity"/>
    <property type="evidence" value="ECO:0007669"/>
    <property type="project" value="UniProtKB-EC"/>
</dbReference>
<keyword evidence="6 15" id="KW-0812">Transmembrane</keyword>
<dbReference type="CDD" id="cd16454">
    <property type="entry name" value="RING-H2_PA-TM-RING"/>
    <property type="match status" value="2"/>
</dbReference>
<keyword evidence="5" id="KW-0808">Transferase</keyword>
<dbReference type="SUPFAM" id="SSF57850">
    <property type="entry name" value="RING/U-box"/>
    <property type="match status" value="2"/>
</dbReference>
<comment type="caution">
    <text evidence="17">The sequence shown here is derived from an EMBL/GenBank/DDBJ whole genome shotgun (WGS) entry which is preliminary data.</text>
</comment>
<evidence type="ECO:0000313" key="17">
    <source>
        <dbReference type="EMBL" id="KAA3467656.1"/>
    </source>
</evidence>
<evidence type="ECO:0000256" key="5">
    <source>
        <dbReference type="ARBA" id="ARBA00022679"/>
    </source>
</evidence>
<evidence type="ECO:0000256" key="15">
    <source>
        <dbReference type="SAM" id="Phobius"/>
    </source>
</evidence>
<dbReference type="PANTHER" id="PTHR45768:SF18">
    <property type="entry name" value="RING-H2 FINGER PROTEIN ATL47-RELATED"/>
    <property type="match status" value="1"/>
</dbReference>
<feature type="transmembrane region" description="Helical" evidence="15">
    <location>
        <begin position="217"/>
        <end position="236"/>
    </location>
</feature>
<evidence type="ECO:0000256" key="2">
    <source>
        <dbReference type="ARBA" id="ARBA00004167"/>
    </source>
</evidence>
<comment type="pathway">
    <text evidence="3">Protein modification; protein ubiquitination.</text>
</comment>
<evidence type="ECO:0000259" key="16">
    <source>
        <dbReference type="PROSITE" id="PS50089"/>
    </source>
</evidence>
<evidence type="ECO:0000256" key="7">
    <source>
        <dbReference type="ARBA" id="ARBA00022723"/>
    </source>
</evidence>
<keyword evidence="12 15" id="KW-0472">Membrane</keyword>
<keyword evidence="18" id="KW-1185">Reference proteome</keyword>
<reference evidence="18" key="1">
    <citation type="journal article" date="2019" name="Plant Biotechnol. J.">
        <title>Genome sequencing of the Australian wild diploid species Gossypium australe highlights disease resistance and delayed gland morphogenesis.</title>
        <authorList>
            <person name="Cai Y."/>
            <person name="Cai X."/>
            <person name="Wang Q."/>
            <person name="Wang P."/>
            <person name="Zhang Y."/>
            <person name="Cai C."/>
            <person name="Xu Y."/>
            <person name="Wang K."/>
            <person name="Zhou Z."/>
            <person name="Wang C."/>
            <person name="Geng S."/>
            <person name="Li B."/>
            <person name="Dong Q."/>
            <person name="Hou Y."/>
            <person name="Wang H."/>
            <person name="Ai P."/>
            <person name="Liu Z."/>
            <person name="Yi F."/>
            <person name="Sun M."/>
            <person name="An G."/>
            <person name="Cheng J."/>
            <person name="Zhang Y."/>
            <person name="Shi Q."/>
            <person name="Xie Y."/>
            <person name="Shi X."/>
            <person name="Chang Y."/>
            <person name="Huang F."/>
            <person name="Chen Y."/>
            <person name="Hong S."/>
            <person name="Mi L."/>
            <person name="Sun Q."/>
            <person name="Zhang L."/>
            <person name="Zhou B."/>
            <person name="Peng R."/>
            <person name="Zhang X."/>
            <person name="Liu F."/>
        </authorList>
    </citation>
    <scope>NUCLEOTIDE SEQUENCE [LARGE SCALE GENOMIC DNA]</scope>
    <source>
        <strain evidence="18">cv. PA1801</strain>
    </source>
</reference>
<feature type="transmembrane region" description="Helical" evidence="15">
    <location>
        <begin position="23"/>
        <end position="43"/>
    </location>
</feature>
<sequence length="380" mass="43860">MEASPPSPDNYEHINVTYDLQDFQTSIFVCLVGILLIVLFIQISERVVTCLRHEVTVDHLDLELVQIANYQLENSDWPDEAMALNNVWVMEIFNGFMVYLAERQVSGLTPEFLEQALPCVTYKSLGQTTLDECVICLDGFEDDEMCRVFPVCEHVFHFSCIDNWLRNHLTCPICRNCIVDGVSMALTIKKPSMEASPPSPNDNELPSVTYDLQDFQMPIVICLLGVMFIILFIQIFDRFHNWLRYGASIDQLDVEWGQVADYQLENSDWSHEATAQNNFWMVEIFNGFMEYLAERQSTGLTPEFLEHASPCVSYNSLRETTLDECVICLEDFEDDELCRVFPVCEHVFHCSCIDNWLRNHLTCPICRNCIIDSISMTLRM</sequence>
<evidence type="ECO:0000256" key="12">
    <source>
        <dbReference type="ARBA" id="ARBA00023136"/>
    </source>
</evidence>
<feature type="domain" description="RING-type" evidence="16">
    <location>
        <begin position="133"/>
        <end position="175"/>
    </location>
</feature>
<dbReference type="AlphaFoldDB" id="A0A5B6VFD2"/>
<comment type="subcellular location">
    <subcellularLocation>
        <location evidence="2">Membrane</location>
        <topology evidence="2">Single-pass membrane protein</topology>
    </subcellularLocation>
</comment>
<dbReference type="OrthoDB" id="9984778at2759"/>
<dbReference type="InterPro" id="IPR013083">
    <property type="entry name" value="Znf_RING/FYVE/PHD"/>
</dbReference>
<evidence type="ECO:0000256" key="9">
    <source>
        <dbReference type="ARBA" id="ARBA00022786"/>
    </source>
</evidence>
<dbReference type="Pfam" id="PF13639">
    <property type="entry name" value="zf-RING_2"/>
    <property type="match status" value="2"/>
</dbReference>
<dbReference type="Gene3D" id="3.30.40.10">
    <property type="entry name" value="Zinc/RING finger domain, C3HC4 (zinc finger)"/>
    <property type="match status" value="2"/>
</dbReference>
<comment type="catalytic activity">
    <reaction evidence="1">
        <text>S-ubiquitinyl-[E2 ubiquitin-conjugating enzyme]-L-cysteine + [acceptor protein]-L-lysine = [E2 ubiquitin-conjugating enzyme]-L-cysteine + N(6)-ubiquitinyl-[acceptor protein]-L-lysine.</text>
        <dbReference type="EC" id="2.3.2.27"/>
    </reaction>
</comment>
<keyword evidence="10" id="KW-0862">Zinc</keyword>
<dbReference type="Proteomes" id="UP000325315">
    <property type="component" value="Unassembled WGS sequence"/>
</dbReference>
<dbReference type="PANTHER" id="PTHR45768">
    <property type="entry name" value="E3 UBIQUITIN-PROTEIN LIGASE RNF13-LIKE"/>
    <property type="match status" value="1"/>
</dbReference>
<dbReference type="EC" id="2.3.2.27" evidence="4"/>
<name>A0A5B6VFD2_9ROSI</name>
<evidence type="ECO:0000256" key="11">
    <source>
        <dbReference type="ARBA" id="ARBA00022989"/>
    </source>
</evidence>
<evidence type="ECO:0000256" key="1">
    <source>
        <dbReference type="ARBA" id="ARBA00000900"/>
    </source>
</evidence>
<keyword evidence="8 14" id="KW-0863">Zinc-finger</keyword>
<keyword evidence="11 15" id="KW-1133">Transmembrane helix</keyword>
<keyword evidence="7" id="KW-0479">Metal-binding</keyword>
<dbReference type="GO" id="GO:0008270">
    <property type="term" value="F:zinc ion binding"/>
    <property type="evidence" value="ECO:0007669"/>
    <property type="project" value="UniProtKB-KW"/>
</dbReference>
<accession>A0A5B6VFD2</accession>
<evidence type="ECO:0000256" key="6">
    <source>
        <dbReference type="ARBA" id="ARBA00022692"/>
    </source>
</evidence>
<dbReference type="GO" id="GO:0016020">
    <property type="term" value="C:membrane"/>
    <property type="evidence" value="ECO:0007669"/>
    <property type="project" value="UniProtKB-SubCell"/>
</dbReference>
<evidence type="ECO:0000256" key="13">
    <source>
        <dbReference type="ARBA" id="ARBA00024209"/>
    </source>
</evidence>
<evidence type="ECO:0000256" key="4">
    <source>
        <dbReference type="ARBA" id="ARBA00012483"/>
    </source>
</evidence>
<dbReference type="SMART" id="SM00184">
    <property type="entry name" value="RING"/>
    <property type="match status" value="2"/>
</dbReference>
<evidence type="ECO:0000256" key="14">
    <source>
        <dbReference type="PROSITE-ProRule" id="PRU00175"/>
    </source>
</evidence>
<evidence type="ECO:0000313" key="18">
    <source>
        <dbReference type="Proteomes" id="UP000325315"/>
    </source>
</evidence>
<proteinExistence type="inferred from homology"/>
<evidence type="ECO:0000256" key="3">
    <source>
        <dbReference type="ARBA" id="ARBA00004906"/>
    </source>
</evidence>
<feature type="domain" description="RING-type" evidence="16">
    <location>
        <begin position="325"/>
        <end position="367"/>
    </location>
</feature>
<dbReference type="PROSITE" id="PS50089">
    <property type="entry name" value="ZF_RING_2"/>
    <property type="match status" value="2"/>
</dbReference>
<dbReference type="InterPro" id="IPR001841">
    <property type="entry name" value="Znf_RING"/>
</dbReference>
<gene>
    <name evidence="17" type="ORF">EPI10_002647</name>
</gene>
<evidence type="ECO:0000256" key="10">
    <source>
        <dbReference type="ARBA" id="ARBA00022833"/>
    </source>
</evidence>